<protein>
    <submittedName>
        <fullName evidence="2">Tripartite tricarboxylate transporter substrate-binding protein</fullName>
    </submittedName>
</protein>
<sequence>MLNRRSMIQSMGTVVALGALTRSMAQGTSVVKVINGFPAGGVVDTVSRRVGEGMVVAGYAKSVVVDNRAGAAGRIACTAVKAAVPDGQTLLLTPDTVLSLYPFIYNKLDYDPFRDFRPVSIAALTTDALAVGPMVPDQVKTVRDFMAWAKAHPQQASFGSPGTGSPLHLLGSLLGKESGIQLAHVAYRGAVPGVADLVGGQIAAMVAPTGNFLNFQRSGKLRILGTSGLRRTPFTQEIPTFAEQKYADGYPAEEQWFGFFAPSTTPDVVVAEANKAIVHSLGNRNVVESLAGFGLVAKGSTPDEMTDSLRKQYDNWGRLVKKLGFTAES</sequence>
<dbReference type="Gene3D" id="3.40.190.150">
    <property type="entry name" value="Bordetella uptake gene, domain 1"/>
    <property type="match status" value="1"/>
</dbReference>
<dbReference type="PIRSF" id="PIRSF017082">
    <property type="entry name" value="YflP"/>
    <property type="match status" value="1"/>
</dbReference>
<organism evidence="2 3">
    <name type="scientific">Acidovorax benzenivorans</name>
    <dbReference type="NCBI Taxonomy" id="2987520"/>
    <lineage>
        <taxon>Bacteria</taxon>
        <taxon>Pseudomonadati</taxon>
        <taxon>Pseudomonadota</taxon>
        <taxon>Betaproteobacteria</taxon>
        <taxon>Burkholderiales</taxon>
        <taxon>Comamonadaceae</taxon>
        <taxon>Acidovorax</taxon>
    </lineage>
</organism>
<dbReference type="InterPro" id="IPR005064">
    <property type="entry name" value="BUG"/>
</dbReference>
<evidence type="ECO:0000313" key="3">
    <source>
        <dbReference type="Proteomes" id="UP001148932"/>
    </source>
</evidence>
<comment type="caution">
    <text evidence="2">The sequence shown here is derived from an EMBL/GenBank/DDBJ whole genome shotgun (WGS) entry which is preliminary data.</text>
</comment>
<dbReference type="PANTHER" id="PTHR42928">
    <property type="entry name" value="TRICARBOXYLATE-BINDING PROTEIN"/>
    <property type="match status" value="1"/>
</dbReference>
<dbReference type="Pfam" id="PF03401">
    <property type="entry name" value="TctC"/>
    <property type="match status" value="1"/>
</dbReference>
<keyword evidence="3" id="KW-1185">Reference proteome</keyword>
<dbReference type="InterPro" id="IPR042100">
    <property type="entry name" value="Bug_dom1"/>
</dbReference>
<proteinExistence type="inferred from homology"/>
<name>A0ABT5RXD2_9BURK</name>
<gene>
    <name evidence="2" type="ORF">OIN59_09870</name>
</gene>
<dbReference type="EMBL" id="JAPCKI010000004">
    <property type="protein sequence ID" value="MDD2177742.1"/>
    <property type="molecule type" value="Genomic_DNA"/>
</dbReference>
<reference evidence="2" key="1">
    <citation type="submission" date="2022-10" db="EMBL/GenBank/DDBJ databases">
        <title>Description of microaerobic benzene degrading bacteria.</title>
        <authorList>
            <person name="Bedics A."/>
            <person name="Tancsics A."/>
            <person name="Banerjee S."/>
        </authorList>
    </citation>
    <scope>NUCLEOTIDE SEQUENCE</scope>
    <source>
        <strain evidence="2">D2M1</strain>
    </source>
</reference>
<dbReference type="PANTHER" id="PTHR42928:SF5">
    <property type="entry name" value="BLR1237 PROTEIN"/>
    <property type="match status" value="1"/>
</dbReference>
<comment type="similarity">
    <text evidence="1">Belongs to the UPF0065 (bug) family.</text>
</comment>
<dbReference type="Gene3D" id="3.40.190.10">
    <property type="entry name" value="Periplasmic binding protein-like II"/>
    <property type="match status" value="1"/>
</dbReference>
<accession>A0ABT5RXD2</accession>
<dbReference type="Proteomes" id="UP001148932">
    <property type="component" value="Unassembled WGS sequence"/>
</dbReference>
<evidence type="ECO:0000256" key="1">
    <source>
        <dbReference type="ARBA" id="ARBA00006987"/>
    </source>
</evidence>
<evidence type="ECO:0000313" key="2">
    <source>
        <dbReference type="EMBL" id="MDD2177742.1"/>
    </source>
</evidence>